<keyword evidence="4 7" id="KW-1133">Transmembrane helix</keyword>
<feature type="transmembrane region" description="Helical" evidence="7">
    <location>
        <begin position="453"/>
        <end position="473"/>
    </location>
</feature>
<dbReference type="InterPro" id="IPR011701">
    <property type="entry name" value="MFS"/>
</dbReference>
<gene>
    <name evidence="9" type="ORF">B9Z65_1362</name>
</gene>
<evidence type="ECO:0000256" key="6">
    <source>
        <dbReference type="SAM" id="MobiDB-lite"/>
    </source>
</evidence>
<dbReference type="PANTHER" id="PTHR43791">
    <property type="entry name" value="PERMEASE-RELATED"/>
    <property type="match status" value="1"/>
</dbReference>
<comment type="caution">
    <text evidence="9">The sequence shown here is derived from an EMBL/GenBank/DDBJ whole genome shotgun (WGS) entry which is preliminary data.</text>
</comment>
<keyword evidence="2" id="KW-0813">Transport</keyword>
<name>A0A2P7YFN1_9PEZI</name>
<keyword evidence="5 7" id="KW-0472">Membrane</keyword>
<evidence type="ECO:0000256" key="2">
    <source>
        <dbReference type="ARBA" id="ARBA00022448"/>
    </source>
</evidence>
<proteinExistence type="predicted"/>
<dbReference type="EMBL" id="NHZQ01000445">
    <property type="protein sequence ID" value="PSK34779.1"/>
    <property type="molecule type" value="Genomic_DNA"/>
</dbReference>
<accession>A0A2P7YFN1</accession>
<keyword evidence="10" id="KW-1185">Reference proteome</keyword>
<feature type="transmembrane region" description="Helical" evidence="7">
    <location>
        <begin position="422"/>
        <end position="441"/>
    </location>
</feature>
<feature type="transmembrane region" description="Helical" evidence="7">
    <location>
        <begin position="66"/>
        <end position="85"/>
    </location>
</feature>
<feature type="transmembrane region" description="Helical" evidence="7">
    <location>
        <begin position="159"/>
        <end position="182"/>
    </location>
</feature>
<dbReference type="FunFam" id="1.20.1250.20:FF:000068">
    <property type="entry name" value="MFS general substrate transporter"/>
    <property type="match status" value="1"/>
</dbReference>
<feature type="transmembrane region" description="Helical" evidence="7">
    <location>
        <begin position="105"/>
        <end position="122"/>
    </location>
</feature>
<keyword evidence="3 7" id="KW-0812">Transmembrane</keyword>
<feature type="transmembrane region" description="Helical" evidence="7">
    <location>
        <begin position="336"/>
        <end position="353"/>
    </location>
</feature>
<feature type="region of interest" description="Disordered" evidence="6">
    <location>
        <begin position="1"/>
        <end position="48"/>
    </location>
</feature>
<dbReference type="Proteomes" id="UP000243723">
    <property type="component" value="Unassembled WGS sequence"/>
</dbReference>
<evidence type="ECO:0000256" key="4">
    <source>
        <dbReference type="ARBA" id="ARBA00022989"/>
    </source>
</evidence>
<evidence type="ECO:0000256" key="5">
    <source>
        <dbReference type="ARBA" id="ARBA00023136"/>
    </source>
</evidence>
<evidence type="ECO:0000313" key="10">
    <source>
        <dbReference type="Proteomes" id="UP000243723"/>
    </source>
</evidence>
<dbReference type="InterPro" id="IPR036259">
    <property type="entry name" value="MFS_trans_sf"/>
</dbReference>
<dbReference type="PANTHER" id="PTHR43791:SF57">
    <property type="entry name" value="MAJOR FACILITATOR SUPERFAMILY (MFS) PROFILE DOMAIN-CONTAINING PROTEIN"/>
    <property type="match status" value="1"/>
</dbReference>
<reference evidence="9 10" key="1">
    <citation type="submission" date="2017-05" db="EMBL/GenBank/DDBJ databases">
        <title>Draft genome sequence of Elsinoe australis.</title>
        <authorList>
            <person name="Cheng Q."/>
        </authorList>
    </citation>
    <scope>NUCLEOTIDE SEQUENCE [LARGE SCALE GENOMIC DNA]</scope>
    <source>
        <strain evidence="9 10">NL1</strain>
    </source>
</reference>
<feature type="transmembrane region" description="Helical" evidence="7">
    <location>
        <begin position="384"/>
        <end position="401"/>
    </location>
</feature>
<comment type="subcellular location">
    <subcellularLocation>
        <location evidence="1">Membrane</location>
        <topology evidence="1">Multi-pass membrane protein</topology>
    </subcellularLocation>
</comment>
<feature type="transmembrane region" description="Helical" evidence="7">
    <location>
        <begin position="134"/>
        <end position="153"/>
    </location>
</feature>
<feature type="compositionally biased region" description="Basic and acidic residues" evidence="6">
    <location>
        <begin position="25"/>
        <end position="34"/>
    </location>
</feature>
<dbReference type="AlphaFoldDB" id="A0A2P7YFN1"/>
<evidence type="ECO:0000256" key="3">
    <source>
        <dbReference type="ARBA" id="ARBA00022692"/>
    </source>
</evidence>
<protein>
    <recommendedName>
        <fullName evidence="8">Major facilitator superfamily (MFS) profile domain-containing protein</fullName>
    </recommendedName>
</protein>
<feature type="transmembrane region" description="Helical" evidence="7">
    <location>
        <begin position="194"/>
        <end position="215"/>
    </location>
</feature>
<evidence type="ECO:0000256" key="1">
    <source>
        <dbReference type="ARBA" id="ARBA00004141"/>
    </source>
</evidence>
<dbReference type="OrthoDB" id="2962993at2759"/>
<feature type="transmembrane region" description="Helical" evidence="7">
    <location>
        <begin position="227"/>
        <end position="249"/>
    </location>
</feature>
<feature type="transmembrane region" description="Helical" evidence="7">
    <location>
        <begin position="360"/>
        <end position="378"/>
    </location>
</feature>
<evidence type="ECO:0000313" key="9">
    <source>
        <dbReference type="EMBL" id="PSK34779.1"/>
    </source>
</evidence>
<dbReference type="GO" id="GO:0016020">
    <property type="term" value="C:membrane"/>
    <property type="evidence" value="ECO:0007669"/>
    <property type="project" value="UniProtKB-SubCell"/>
</dbReference>
<organism evidence="9 10">
    <name type="scientific">Elsinoe australis</name>
    <dbReference type="NCBI Taxonomy" id="40998"/>
    <lineage>
        <taxon>Eukaryota</taxon>
        <taxon>Fungi</taxon>
        <taxon>Dikarya</taxon>
        <taxon>Ascomycota</taxon>
        <taxon>Pezizomycotina</taxon>
        <taxon>Dothideomycetes</taxon>
        <taxon>Dothideomycetidae</taxon>
        <taxon>Myriangiales</taxon>
        <taxon>Elsinoaceae</taxon>
        <taxon>Elsinoe</taxon>
    </lineage>
</organism>
<dbReference type="Gene3D" id="1.20.1250.20">
    <property type="entry name" value="MFS general substrate transporter like domains"/>
    <property type="match status" value="2"/>
</dbReference>
<evidence type="ECO:0000256" key="7">
    <source>
        <dbReference type="SAM" id="Phobius"/>
    </source>
</evidence>
<evidence type="ECO:0000259" key="8">
    <source>
        <dbReference type="PROSITE" id="PS50850"/>
    </source>
</evidence>
<feature type="domain" description="Major facilitator superfamily (MFS) profile" evidence="8">
    <location>
        <begin position="66"/>
        <end position="478"/>
    </location>
</feature>
<dbReference type="InterPro" id="IPR020846">
    <property type="entry name" value="MFS_dom"/>
</dbReference>
<dbReference type="PROSITE" id="PS50850">
    <property type="entry name" value="MFS"/>
    <property type="match status" value="1"/>
</dbReference>
<dbReference type="FunFam" id="1.20.1250.20:FF:000034">
    <property type="entry name" value="MFS general substrate transporter"/>
    <property type="match status" value="1"/>
</dbReference>
<dbReference type="Pfam" id="PF07690">
    <property type="entry name" value="MFS_1"/>
    <property type="match status" value="1"/>
</dbReference>
<dbReference type="GO" id="GO:0022857">
    <property type="term" value="F:transmembrane transporter activity"/>
    <property type="evidence" value="ECO:0007669"/>
    <property type="project" value="InterPro"/>
</dbReference>
<feature type="transmembrane region" description="Helical" evidence="7">
    <location>
        <begin position="296"/>
        <end position="316"/>
    </location>
</feature>
<dbReference type="SUPFAM" id="SSF103473">
    <property type="entry name" value="MFS general substrate transporter"/>
    <property type="match status" value="1"/>
</dbReference>
<sequence length="512" mass="56917">MTLMDGLKAKIQGPQATTQDSDTYLPREKEDGGVDHINSSGASSDEDLGFDDKATKRMIRKMDVRLLPFLALLYLLSFLDRTNIGNARLANLEVDLGMNPRGLDYNNALAIFFPFYVAAEIPSNIMMKRTRPSLWIPFIMVLWGICTTLMGVVKNYEGLMAARAALGLAEGGLFPGVTYYITMWYRRHECGLRMAIFFSAATAAGAFGGLLARGIVEMDGVGGLNGWAWIFILEGLLTFAVAVSAFWIMSDYPATAKFLTADEKKEIVRRLKQDRSSLSDAFDMKFFWDAIKDWKIWVHMFITMGCYTPLYSISLFLPTIVRTLGYTNNTAQLMTVPPYVVACFFTLGGGYFADRLQTRGVFMIGFFLMAITGWAMLLGSSSNVVRYIGCFFAVSGIYPNVPQGVAWNGNNIGGSLKRGVGIAMHVGFGNLGGVTASYIYLPRDSPAFRTGHSILLGFISMSTVLSIFMTLYLRRENARRDRVYKKVEDFTEAEKAAQSDKGDNATFFRYTV</sequence>